<dbReference type="PANTHER" id="PTHR35152">
    <property type="entry name" value="DOMAIN SIGNALLING PROTEIN, PUTATIVE (AFU_ORTHOLOGUE AFUA_5G11310)-RELATED"/>
    <property type="match status" value="1"/>
</dbReference>
<gene>
    <name evidence="3" type="ORF">ACFFIC_08300</name>
</gene>
<evidence type="ECO:0000313" key="4">
    <source>
        <dbReference type="Proteomes" id="UP001589789"/>
    </source>
</evidence>
<dbReference type="Pfam" id="PF03707">
    <property type="entry name" value="MHYT"/>
    <property type="match status" value="1"/>
</dbReference>
<name>A0ABV6IQ43_9PROT</name>
<dbReference type="InterPro" id="IPR005330">
    <property type="entry name" value="MHYT_dom"/>
</dbReference>
<keyword evidence="1" id="KW-0472">Membrane</keyword>
<accession>A0ABV6IQ43</accession>
<feature type="domain" description="MHYT" evidence="2">
    <location>
        <begin position="8"/>
        <end position="115"/>
    </location>
</feature>
<protein>
    <submittedName>
        <fullName evidence="3">MHYT domain-containing protein</fullName>
    </submittedName>
</protein>
<evidence type="ECO:0000259" key="2">
    <source>
        <dbReference type="PROSITE" id="PS50924"/>
    </source>
</evidence>
<feature type="transmembrane region" description="Helical" evidence="1">
    <location>
        <begin position="43"/>
        <end position="68"/>
    </location>
</feature>
<sequence>MMTIHGSHDLVLIVLSVLIATAASFTALDLASRIQASIGWPRYAWLATAALAMGGGIWAMHFVAMLAFSLPDTELGYDLGLTLLSLAVPIGATGISFAVVSSVRRRMLWDREGAG</sequence>
<proteinExistence type="predicted"/>
<reference evidence="3 4" key="1">
    <citation type="submission" date="2024-09" db="EMBL/GenBank/DDBJ databases">
        <authorList>
            <person name="Sun Q."/>
            <person name="Mori K."/>
        </authorList>
    </citation>
    <scope>NUCLEOTIDE SEQUENCE [LARGE SCALE GENOMIC DNA]</scope>
    <source>
        <strain evidence="3 4">CCM 7468</strain>
    </source>
</reference>
<evidence type="ECO:0000313" key="3">
    <source>
        <dbReference type="EMBL" id="MFC0385556.1"/>
    </source>
</evidence>
<dbReference type="PROSITE" id="PS50924">
    <property type="entry name" value="MHYT"/>
    <property type="match status" value="1"/>
</dbReference>
<feature type="transmembrane region" description="Helical" evidence="1">
    <location>
        <begin position="12"/>
        <end position="31"/>
    </location>
</feature>
<dbReference type="PANTHER" id="PTHR35152:SF1">
    <property type="entry name" value="DOMAIN SIGNALLING PROTEIN, PUTATIVE (AFU_ORTHOLOGUE AFUA_5G11310)-RELATED"/>
    <property type="match status" value="1"/>
</dbReference>
<keyword evidence="1" id="KW-1133">Transmembrane helix</keyword>
<comment type="caution">
    <text evidence="3">The sequence shown here is derived from an EMBL/GenBank/DDBJ whole genome shotgun (WGS) entry which is preliminary data.</text>
</comment>
<keyword evidence="1" id="KW-0812">Transmembrane</keyword>
<comment type="caution">
    <text evidence="1">Lacks conserved residue(s) required for the propagation of feature annotation.</text>
</comment>
<dbReference type="Proteomes" id="UP001589789">
    <property type="component" value="Unassembled WGS sequence"/>
</dbReference>
<evidence type="ECO:0000256" key="1">
    <source>
        <dbReference type="PROSITE-ProRule" id="PRU00244"/>
    </source>
</evidence>
<organism evidence="3 4">
    <name type="scientific">Muricoccus vinaceus</name>
    <dbReference type="NCBI Taxonomy" id="424704"/>
    <lineage>
        <taxon>Bacteria</taxon>
        <taxon>Pseudomonadati</taxon>
        <taxon>Pseudomonadota</taxon>
        <taxon>Alphaproteobacteria</taxon>
        <taxon>Acetobacterales</taxon>
        <taxon>Roseomonadaceae</taxon>
        <taxon>Muricoccus</taxon>
    </lineage>
</organism>
<feature type="transmembrane region" description="Helical" evidence="1">
    <location>
        <begin position="80"/>
        <end position="101"/>
    </location>
</feature>
<keyword evidence="4" id="KW-1185">Reference proteome</keyword>
<dbReference type="EMBL" id="JBHLVZ010000008">
    <property type="protein sequence ID" value="MFC0385556.1"/>
    <property type="molecule type" value="Genomic_DNA"/>
</dbReference>
<dbReference type="RefSeq" id="WP_377049707.1">
    <property type="nucleotide sequence ID" value="NZ_JBHLVZ010000008.1"/>
</dbReference>